<protein>
    <submittedName>
        <fullName evidence="1">Uncharacterized protein</fullName>
    </submittedName>
</protein>
<comment type="caution">
    <text evidence="1">The sequence shown here is derived from an EMBL/GenBank/DDBJ whole genome shotgun (WGS) entry which is preliminary data.</text>
</comment>
<sequence>MESYCLNWRAHKEYCLKVKAAGENTFDAILFPVDELKPRIVKVPWKLVQEEGEVDWQKLDTGVWFNRPDKFVRSIYFDRWGINGPKLGRRLCFDYDDNALINKSPLNRCIVNITKGKAVHPWSGNILALRMASSSPREYDFYKSIDAEEDLRPLVTYFDEYAKDWRAHKEYCLTVKAAGENTFDAILFPVDELKPRLVKIPWKLVQKEGDVSWQKLDTDVWFKHPNKFVRSIYFDRWGINGPALGRRLCFKYDDNFMMNKLPLNRCIVNITKGQAGHKWCGNVVALRLNRSLPPYSYDFYESGDMGEDLKPLITYFDEYAKVKPV</sequence>
<reference evidence="1 2" key="1">
    <citation type="journal article" date="2018" name="Evol. Lett.">
        <title>Horizontal gene cluster transfer increased hallucinogenic mushroom diversity.</title>
        <authorList>
            <person name="Reynolds H.T."/>
            <person name="Vijayakumar V."/>
            <person name="Gluck-Thaler E."/>
            <person name="Korotkin H.B."/>
            <person name="Matheny P.B."/>
            <person name="Slot J.C."/>
        </authorList>
    </citation>
    <scope>NUCLEOTIDE SEQUENCE [LARGE SCALE GENOMIC DNA]</scope>
    <source>
        <strain evidence="1 2">2631</strain>
    </source>
</reference>
<accession>A0A409XQL1</accession>
<dbReference type="STRING" id="93625.A0A409XQL1"/>
<gene>
    <name evidence="1" type="ORF">CVT25_003124</name>
</gene>
<evidence type="ECO:0000313" key="1">
    <source>
        <dbReference type="EMBL" id="PPQ93092.1"/>
    </source>
</evidence>
<dbReference type="OrthoDB" id="437457at2759"/>
<dbReference type="AlphaFoldDB" id="A0A409XQL1"/>
<keyword evidence="2" id="KW-1185">Reference proteome</keyword>
<name>A0A409XQL1_PSICY</name>
<evidence type="ECO:0000313" key="2">
    <source>
        <dbReference type="Proteomes" id="UP000283269"/>
    </source>
</evidence>
<dbReference type="InParanoid" id="A0A409XQL1"/>
<proteinExistence type="predicted"/>
<organism evidence="1 2">
    <name type="scientific">Psilocybe cyanescens</name>
    <dbReference type="NCBI Taxonomy" id="93625"/>
    <lineage>
        <taxon>Eukaryota</taxon>
        <taxon>Fungi</taxon>
        <taxon>Dikarya</taxon>
        <taxon>Basidiomycota</taxon>
        <taxon>Agaricomycotina</taxon>
        <taxon>Agaricomycetes</taxon>
        <taxon>Agaricomycetidae</taxon>
        <taxon>Agaricales</taxon>
        <taxon>Agaricineae</taxon>
        <taxon>Strophariaceae</taxon>
        <taxon>Psilocybe</taxon>
    </lineage>
</organism>
<dbReference type="Proteomes" id="UP000283269">
    <property type="component" value="Unassembled WGS sequence"/>
</dbReference>
<dbReference type="EMBL" id="NHYD01000855">
    <property type="protein sequence ID" value="PPQ93092.1"/>
    <property type="molecule type" value="Genomic_DNA"/>
</dbReference>